<accession>A0A6I8VZQ1</accession>
<keyword evidence="1" id="KW-0433">Leucine-rich repeat</keyword>
<dbReference type="InterPro" id="IPR032675">
    <property type="entry name" value="LRR_dom_sf"/>
</dbReference>
<evidence type="ECO:0000256" key="1">
    <source>
        <dbReference type="ARBA" id="ARBA00022614"/>
    </source>
</evidence>
<feature type="transmembrane region" description="Helical" evidence="4">
    <location>
        <begin position="441"/>
        <end position="464"/>
    </location>
</feature>
<evidence type="ECO:0000256" key="2">
    <source>
        <dbReference type="ARBA" id="ARBA00022729"/>
    </source>
</evidence>
<dbReference type="SUPFAM" id="SSF52058">
    <property type="entry name" value="L domain-like"/>
    <property type="match status" value="1"/>
</dbReference>
<keyword evidence="4" id="KW-0812">Transmembrane</keyword>
<dbReference type="InterPro" id="IPR003591">
    <property type="entry name" value="Leu-rich_rpt_typical-subtyp"/>
</dbReference>
<dbReference type="FunCoup" id="A0A6I8VZQ1">
    <property type="interactions" value="1"/>
</dbReference>
<evidence type="ECO:0000313" key="6">
    <source>
        <dbReference type="RefSeq" id="XP_033236552.1"/>
    </source>
</evidence>
<dbReference type="SMART" id="SM00369">
    <property type="entry name" value="LRR_TYP"/>
    <property type="match status" value="6"/>
</dbReference>
<dbReference type="Pfam" id="PF13855">
    <property type="entry name" value="LRR_8"/>
    <property type="match status" value="3"/>
</dbReference>
<keyword evidence="5" id="KW-1185">Reference proteome</keyword>
<dbReference type="RefSeq" id="XP_033236552.1">
    <property type="nucleotide sequence ID" value="XM_033380661.1"/>
</dbReference>
<organism evidence="5 6">
    <name type="scientific">Drosophila pseudoobscura pseudoobscura</name>
    <name type="common">Fruit fly</name>
    <dbReference type="NCBI Taxonomy" id="46245"/>
    <lineage>
        <taxon>Eukaryota</taxon>
        <taxon>Metazoa</taxon>
        <taxon>Ecdysozoa</taxon>
        <taxon>Arthropoda</taxon>
        <taxon>Hexapoda</taxon>
        <taxon>Insecta</taxon>
        <taxon>Pterygota</taxon>
        <taxon>Neoptera</taxon>
        <taxon>Endopterygota</taxon>
        <taxon>Diptera</taxon>
        <taxon>Brachycera</taxon>
        <taxon>Muscomorpha</taxon>
        <taxon>Ephydroidea</taxon>
        <taxon>Drosophilidae</taxon>
        <taxon>Drosophila</taxon>
        <taxon>Sophophora</taxon>
    </lineage>
</organism>
<protein>
    <submittedName>
        <fullName evidence="6">Lumican isoform X1</fullName>
    </submittedName>
</protein>
<dbReference type="PRINTS" id="PR00019">
    <property type="entry name" value="LEURICHRPT"/>
</dbReference>
<dbReference type="InterPro" id="IPR050328">
    <property type="entry name" value="Dev_Immune_Receptor"/>
</dbReference>
<dbReference type="PANTHER" id="PTHR24373">
    <property type="entry name" value="SLIT RELATED LEUCINE-RICH REPEAT NEURONAL PROTEIN"/>
    <property type="match status" value="1"/>
</dbReference>
<evidence type="ECO:0000256" key="3">
    <source>
        <dbReference type="ARBA" id="ARBA00022737"/>
    </source>
</evidence>
<gene>
    <name evidence="6" type="primary">LOC117184171</name>
</gene>
<dbReference type="KEGG" id="dpo:117184171"/>
<proteinExistence type="predicted"/>
<keyword evidence="3" id="KW-0677">Repeat</keyword>
<evidence type="ECO:0000256" key="4">
    <source>
        <dbReference type="SAM" id="Phobius"/>
    </source>
</evidence>
<sequence>METKLAEFGVTKPGNRFEKSVGKHAVSDENTSGEPSVSKNVATLKENDLCKKCICDLENNLIDCTKKLNSWLSNEEWNVLINGNFTFETIKLEHNNLSSIPILPTYDVKHLYIGYNQIDSIANGAFQNLSDLTSLDLSHNKLTSKVLLPDVFKGPYTVSDYKALYNLKSLNLGYNELHFLDADLFEHVPNLEELILCSNNFQVIDGLSEVAISGLTSLKVLDISYMEIKTLPQTLLHGPRDLETLIAAGNLFSKLPDALSFAKNLARLVLNENPIEDLQGDNIFPVMTNLKYLSMSYMPKLRHIGVGAMSELQNLTELILSDNKFLVEIDELALAKNLNDGQYMNYPPLEKVYLNNCNLTKIPKSFLVRWDKLSVLDLRFNPWTCEESNDYLINILLPQINKTTPLLAKTVQCDSPVELKNVDILKVATDHLIDSKKSSGIFWIGLLVFILIAIPITLGIIVLYRRGCFSLNRNDSGASRALYNRTKFNDDFQI</sequence>
<dbReference type="InParanoid" id="A0A6I8VZQ1"/>
<dbReference type="AlphaFoldDB" id="A0A6I8VZQ1"/>
<dbReference type="InterPro" id="IPR001611">
    <property type="entry name" value="Leu-rich_rpt"/>
</dbReference>
<dbReference type="Gene3D" id="3.80.10.10">
    <property type="entry name" value="Ribonuclease Inhibitor"/>
    <property type="match status" value="3"/>
</dbReference>
<dbReference type="PANTHER" id="PTHR24373:SF275">
    <property type="entry name" value="TIR DOMAIN-CONTAINING PROTEIN"/>
    <property type="match status" value="1"/>
</dbReference>
<reference evidence="6" key="1">
    <citation type="submission" date="2025-08" db="UniProtKB">
        <authorList>
            <consortium name="RefSeq"/>
        </authorList>
    </citation>
    <scope>IDENTIFICATION</scope>
    <source>
        <strain evidence="6">MV-25-SWS-2005</strain>
        <tissue evidence="6">Whole body</tissue>
    </source>
</reference>
<evidence type="ECO:0000313" key="5">
    <source>
        <dbReference type="Proteomes" id="UP000001819"/>
    </source>
</evidence>
<keyword evidence="4" id="KW-0472">Membrane</keyword>
<name>A0A6I8VZQ1_DROPS</name>
<dbReference type="ExpressionAtlas" id="A0A6I8VZQ1">
    <property type="expression patterns" value="baseline"/>
</dbReference>
<dbReference type="Proteomes" id="UP000001819">
    <property type="component" value="Chromosome 4"/>
</dbReference>
<keyword evidence="4" id="KW-1133">Transmembrane helix</keyword>
<keyword evidence="2" id="KW-0732">Signal</keyword>